<evidence type="ECO:0000256" key="9">
    <source>
        <dbReference type="SAM" id="Phobius"/>
    </source>
</evidence>
<keyword evidence="9" id="KW-0812">Transmembrane</keyword>
<feature type="domain" description="Bifunctional inhibitor/plant lipid transfer protein/seed storage helical" evidence="11">
    <location>
        <begin position="29"/>
        <end position="106"/>
    </location>
</feature>
<dbReference type="InParanoid" id="A0A6I9RB27"/>
<dbReference type="OrthoDB" id="911994at2759"/>
<dbReference type="PANTHER" id="PTHR33044">
    <property type="entry name" value="BIFUNCTIONAL INHIBITOR/LIPID-TRANSFER PROTEIN/SEED STORAGE 2S ALBUMIN SUPERFAMILY PROTEIN-RELATED"/>
    <property type="match status" value="1"/>
</dbReference>
<dbReference type="InterPro" id="IPR036312">
    <property type="entry name" value="Bifun_inhib/LTP/seed_sf"/>
</dbReference>
<dbReference type="CDD" id="cd00010">
    <property type="entry name" value="AAI_LTSS"/>
    <property type="match status" value="1"/>
</dbReference>
<dbReference type="PRINTS" id="PR00382">
    <property type="entry name" value="LIPIDTRNSFER"/>
</dbReference>
<feature type="chain" id="PRO_5027078368" evidence="10">
    <location>
        <begin position="25"/>
        <end position="170"/>
    </location>
</feature>
<organism evidence="12 13">
    <name type="scientific">Elaeis guineensis var. tenera</name>
    <name type="common">Oil palm</name>
    <dbReference type="NCBI Taxonomy" id="51953"/>
    <lineage>
        <taxon>Eukaryota</taxon>
        <taxon>Viridiplantae</taxon>
        <taxon>Streptophyta</taxon>
        <taxon>Embryophyta</taxon>
        <taxon>Tracheophyta</taxon>
        <taxon>Spermatophyta</taxon>
        <taxon>Magnoliopsida</taxon>
        <taxon>Liliopsida</taxon>
        <taxon>Arecaceae</taxon>
        <taxon>Arecoideae</taxon>
        <taxon>Cocoseae</taxon>
        <taxon>Elaeidinae</taxon>
        <taxon>Elaeis</taxon>
    </lineage>
</organism>
<evidence type="ECO:0000256" key="2">
    <source>
        <dbReference type="ARBA" id="ARBA00009748"/>
    </source>
</evidence>
<dbReference type="FunCoup" id="A0A6I9RB27">
    <property type="interactions" value="3534"/>
</dbReference>
<dbReference type="GO" id="GO:0008289">
    <property type="term" value="F:lipid binding"/>
    <property type="evidence" value="ECO:0007669"/>
    <property type="project" value="InterPro"/>
</dbReference>
<reference evidence="13" key="1">
    <citation type="submission" date="2025-08" db="UniProtKB">
        <authorList>
            <consortium name="RefSeq"/>
        </authorList>
    </citation>
    <scope>IDENTIFICATION</scope>
</reference>
<dbReference type="RefSeq" id="XP_010923642.1">
    <property type="nucleotide sequence ID" value="XM_010925340.3"/>
</dbReference>
<feature type="transmembrane region" description="Helical" evidence="9">
    <location>
        <begin position="148"/>
        <end position="165"/>
    </location>
</feature>
<dbReference type="Gene3D" id="1.10.110.10">
    <property type="entry name" value="Plant lipid-transfer and hydrophobic proteins"/>
    <property type="match status" value="1"/>
</dbReference>
<dbReference type="InterPro" id="IPR000528">
    <property type="entry name" value="Plant_nsLTP"/>
</dbReference>
<evidence type="ECO:0000256" key="6">
    <source>
        <dbReference type="ARBA" id="ARBA00023180"/>
    </source>
</evidence>
<feature type="compositionally biased region" description="Low complexity" evidence="8">
    <location>
        <begin position="112"/>
        <end position="125"/>
    </location>
</feature>
<evidence type="ECO:0000313" key="12">
    <source>
        <dbReference type="Proteomes" id="UP000504607"/>
    </source>
</evidence>
<evidence type="ECO:0000256" key="8">
    <source>
        <dbReference type="SAM" id="MobiDB-lite"/>
    </source>
</evidence>
<dbReference type="FunFam" id="1.10.110.10:FF:000001">
    <property type="entry name" value="Bifunctional inhibitor/lipid-transfer protein/seed storage 2S albumin superfamily protein"/>
    <property type="match status" value="1"/>
</dbReference>
<dbReference type="GeneID" id="105046680"/>
<evidence type="ECO:0000313" key="13">
    <source>
        <dbReference type="RefSeq" id="XP_010923642.1"/>
    </source>
</evidence>
<keyword evidence="6" id="KW-0325">Glycoprotein</keyword>
<proteinExistence type="inferred from homology"/>
<dbReference type="InterPro" id="IPR043325">
    <property type="entry name" value="LTSS"/>
</dbReference>
<dbReference type="GO" id="GO:0005886">
    <property type="term" value="C:plasma membrane"/>
    <property type="evidence" value="ECO:0007669"/>
    <property type="project" value="UniProtKB-SubCell"/>
</dbReference>
<evidence type="ECO:0000256" key="4">
    <source>
        <dbReference type="ARBA" id="ARBA00022729"/>
    </source>
</evidence>
<keyword evidence="5" id="KW-1015">Disulfide bond</keyword>
<dbReference type="GO" id="GO:0098552">
    <property type="term" value="C:side of membrane"/>
    <property type="evidence" value="ECO:0007669"/>
    <property type="project" value="UniProtKB-KW"/>
</dbReference>
<dbReference type="SUPFAM" id="SSF47699">
    <property type="entry name" value="Bifunctional inhibitor/lipid-transfer protein/seed storage 2S albumin"/>
    <property type="match status" value="1"/>
</dbReference>
<dbReference type="GO" id="GO:0006869">
    <property type="term" value="P:lipid transport"/>
    <property type="evidence" value="ECO:0007669"/>
    <property type="project" value="InterPro"/>
</dbReference>
<dbReference type="AlphaFoldDB" id="A0A6I9RB27"/>
<keyword evidence="4 10" id="KW-0732">Signal</keyword>
<comment type="similarity">
    <text evidence="2">Belongs to the plant LTP family.</text>
</comment>
<accession>A0A6I9RB27</accession>
<gene>
    <name evidence="13" type="primary">LOC105046680</name>
</gene>
<name>A0A6I9RB27_ELAGV</name>
<evidence type="ECO:0000256" key="3">
    <source>
        <dbReference type="ARBA" id="ARBA00022622"/>
    </source>
</evidence>
<evidence type="ECO:0000256" key="1">
    <source>
        <dbReference type="ARBA" id="ARBA00004609"/>
    </source>
</evidence>
<keyword evidence="12" id="KW-1185">Reference proteome</keyword>
<comment type="subcellular location">
    <subcellularLocation>
        <location evidence="1">Cell membrane</location>
        <topology evidence="1">Lipid-anchor</topology>
        <topology evidence="1">GPI-anchor</topology>
    </subcellularLocation>
</comment>
<dbReference type="Proteomes" id="UP000504607">
    <property type="component" value="Chromosome 6"/>
</dbReference>
<evidence type="ECO:0000256" key="7">
    <source>
        <dbReference type="ARBA" id="ARBA00023288"/>
    </source>
</evidence>
<sequence>MATRGFCIALAAVLMTTQWLGASAQSSSCTTALVNLSPCLNYITGNESNPSSSCCSQLAAVVQSEPQCLCMVLNGGASSLGITINQTQALALPGACNVRTPPVSRCNANGRPVGSPTTPSAPSVPSGGGSKDVPTTGTNFSDGTTVKIPIWIIFSLVCVVAYFSTTQVTF</sequence>
<dbReference type="SMART" id="SM00499">
    <property type="entry name" value="AAI"/>
    <property type="match status" value="1"/>
</dbReference>
<keyword evidence="3" id="KW-0336">GPI-anchor</keyword>
<evidence type="ECO:0000259" key="11">
    <source>
        <dbReference type="SMART" id="SM00499"/>
    </source>
</evidence>
<keyword evidence="9" id="KW-1133">Transmembrane helix</keyword>
<dbReference type="InterPro" id="IPR016140">
    <property type="entry name" value="Bifunc_inhib/LTP/seed_store"/>
</dbReference>
<evidence type="ECO:0000256" key="5">
    <source>
        <dbReference type="ARBA" id="ARBA00023157"/>
    </source>
</evidence>
<keyword evidence="7" id="KW-0449">Lipoprotein</keyword>
<feature type="signal peptide" evidence="10">
    <location>
        <begin position="1"/>
        <end position="24"/>
    </location>
</feature>
<dbReference type="Pfam" id="PF14368">
    <property type="entry name" value="LTP_2"/>
    <property type="match status" value="1"/>
</dbReference>
<protein>
    <submittedName>
        <fullName evidence="13">Non-specific lipid transfer protein GPI-anchored 2</fullName>
    </submittedName>
</protein>
<keyword evidence="9" id="KW-0472">Membrane</keyword>
<feature type="region of interest" description="Disordered" evidence="8">
    <location>
        <begin position="107"/>
        <end position="139"/>
    </location>
</feature>
<dbReference type="KEGG" id="egu:105046680"/>
<evidence type="ECO:0000256" key="10">
    <source>
        <dbReference type="SAM" id="SignalP"/>
    </source>
</evidence>